<sequence>MGPLAFSAHAMVAMEERRIERPWVERVVEAPAWTEPDASDPTLRLMFGPVPERDGRILRVVYSPGAHRVVTVFLDRTRRHGPRGTMP</sequence>
<dbReference type="AlphaFoldDB" id="A0A858R652"/>
<name>A0A858R652_9PROT</name>
<evidence type="ECO:0000313" key="2">
    <source>
        <dbReference type="Proteomes" id="UP000501891"/>
    </source>
</evidence>
<evidence type="ECO:0000313" key="1">
    <source>
        <dbReference type="EMBL" id="QJE72868.1"/>
    </source>
</evidence>
<dbReference type="Pfam" id="PF14076">
    <property type="entry name" value="DUF4258"/>
    <property type="match status" value="1"/>
</dbReference>
<protein>
    <submittedName>
        <fullName evidence="1">DUF4258 domain-containing protein</fullName>
    </submittedName>
</protein>
<reference evidence="1" key="1">
    <citation type="submission" date="2020-04" db="EMBL/GenBank/DDBJ databases">
        <title>A desert anoxygenic phototrophic bacterium fixes CO2 using RubisCO under aerobic conditions.</title>
        <authorList>
            <person name="Tang K."/>
        </authorList>
    </citation>
    <scope>NUCLEOTIDE SEQUENCE [LARGE SCALE GENOMIC DNA]</scope>
    <source>
        <strain evidence="1">MIMtkB3</strain>
    </source>
</reference>
<dbReference type="KEGG" id="acru:HHL28_06980"/>
<keyword evidence="2" id="KW-1185">Reference proteome</keyword>
<dbReference type="EMBL" id="CP051775">
    <property type="protein sequence ID" value="QJE72868.1"/>
    <property type="molecule type" value="Genomic_DNA"/>
</dbReference>
<dbReference type="InterPro" id="IPR025354">
    <property type="entry name" value="DUF4258"/>
</dbReference>
<gene>
    <name evidence="1" type="ORF">HHL28_06980</name>
</gene>
<dbReference type="Proteomes" id="UP000501891">
    <property type="component" value="Chromosome"/>
</dbReference>
<organism evidence="1 2">
    <name type="scientific">Aerophototrophica crusticola</name>
    <dbReference type="NCBI Taxonomy" id="1709002"/>
    <lineage>
        <taxon>Bacteria</taxon>
        <taxon>Pseudomonadati</taxon>
        <taxon>Pseudomonadota</taxon>
        <taxon>Alphaproteobacteria</taxon>
        <taxon>Rhodospirillales</taxon>
        <taxon>Rhodospirillaceae</taxon>
        <taxon>Aerophototrophica</taxon>
    </lineage>
</organism>
<accession>A0A858R652</accession>
<proteinExistence type="predicted"/>